<proteinExistence type="predicted"/>
<name>A0ABW9B9M4_9BURK</name>
<evidence type="ECO:0000313" key="1">
    <source>
        <dbReference type="EMBL" id="MFM0237146.1"/>
    </source>
</evidence>
<keyword evidence="2" id="KW-1185">Reference proteome</keyword>
<sequence>MNSRYPPDFIFFQNRIRTKREFHVALARLRNLSIRRDGGELLTNG</sequence>
<dbReference type="EMBL" id="JAQQDR010000001">
    <property type="protein sequence ID" value="MFM0237146.1"/>
    <property type="molecule type" value="Genomic_DNA"/>
</dbReference>
<accession>A0ABW9B9M4</accession>
<comment type="caution">
    <text evidence="1">The sequence shown here is derived from an EMBL/GenBank/DDBJ whole genome shotgun (WGS) entry which is preliminary data.</text>
</comment>
<gene>
    <name evidence="1" type="ORF">PQR03_03275</name>
</gene>
<reference evidence="1 2" key="1">
    <citation type="journal article" date="2024" name="Chem. Sci.">
        <title>Discovery of megapolipeptins by genome mining of a Burkholderiales bacteria collection.</title>
        <authorList>
            <person name="Paulo B.S."/>
            <person name="Recchia M.J.J."/>
            <person name="Lee S."/>
            <person name="Fergusson C.H."/>
            <person name="Romanowski S.B."/>
            <person name="Hernandez A."/>
            <person name="Krull N."/>
            <person name="Liu D.Y."/>
            <person name="Cavanagh H."/>
            <person name="Bos A."/>
            <person name="Gray C.A."/>
            <person name="Murphy B.T."/>
            <person name="Linington R.G."/>
            <person name="Eustaquio A.S."/>
        </authorList>
    </citation>
    <scope>NUCLEOTIDE SEQUENCE [LARGE SCALE GENOMIC DNA]</scope>
    <source>
        <strain evidence="1 2">RL17-351-BIE-A</strain>
    </source>
</reference>
<protein>
    <submittedName>
        <fullName evidence="1">Uncharacterized protein</fullName>
    </submittedName>
</protein>
<dbReference type="RefSeq" id="WP_408261820.1">
    <property type="nucleotide sequence ID" value="NZ_JAQQCK010000005.1"/>
</dbReference>
<dbReference type="Proteomes" id="UP001629274">
    <property type="component" value="Unassembled WGS sequence"/>
</dbReference>
<organism evidence="1 2">
    <name type="scientific">Paraburkholderia phytofirmans</name>
    <dbReference type="NCBI Taxonomy" id="261302"/>
    <lineage>
        <taxon>Bacteria</taxon>
        <taxon>Pseudomonadati</taxon>
        <taxon>Pseudomonadota</taxon>
        <taxon>Betaproteobacteria</taxon>
        <taxon>Burkholderiales</taxon>
        <taxon>Burkholderiaceae</taxon>
        <taxon>Paraburkholderia</taxon>
    </lineage>
</organism>
<evidence type="ECO:0000313" key="2">
    <source>
        <dbReference type="Proteomes" id="UP001629274"/>
    </source>
</evidence>